<organism evidence="1 2">
    <name type="scientific">Candidatus Scatousia excrementigallinarum</name>
    <dbReference type="NCBI Taxonomy" id="2840935"/>
    <lineage>
        <taxon>Bacteria</taxon>
        <taxon>Candidatus Scatousia</taxon>
    </lineage>
</organism>
<dbReference type="AlphaFoldDB" id="A0A9D1JM20"/>
<sequence>MSVGFNSNIINFKSSNISEEKPPLHNEKLLNEPAADNKILESDHMDSFELAQEHKPDNKKTFKQKLASIAKFFTATEEITKGTAKGAIYGTLAGGTIMGAGWLFGALPRGFKKGNSLVQVFKHPFKAISSKTKITAGITAIGIAAYHIVRGNLQANLHKAFIDKKLNNN</sequence>
<name>A0A9D1JM20_9BACT</name>
<dbReference type="EMBL" id="DVIU01000060">
    <property type="protein sequence ID" value="HIS35567.1"/>
    <property type="molecule type" value="Genomic_DNA"/>
</dbReference>
<reference evidence="1" key="1">
    <citation type="submission" date="2020-10" db="EMBL/GenBank/DDBJ databases">
        <authorList>
            <person name="Gilroy R."/>
        </authorList>
    </citation>
    <scope>NUCLEOTIDE SEQUENCE</scope>
    <source>
        <strain evidence="1">6276</strain>
    </source>
</reference>
<comment type="caution">
    <text evidence="1">The sequence shown here is derived from an EMBL/GenBank/DDBJ whole genome shotgun (WGS) entry which is preliminary data.</text>
</comment>
<protein>
    <submittedName>
        <fullName evidence="1">Uncharacterized protein</fullName>
    </submittedName>
</protein>
<dbReference type="Proteomes" id="UP000823928">
    <property type="component" value="Unassembled WGS sequence"/>
</dbReference>
<proteinExistence type="predicted"/>
<evidence type="ECO:0000313" key="2">
    <source>
        <dbReference type="Proteomes" id="UP000823928"/>
    </source>
</evidence>
<reference evidence="1" key="2">
    <citation type="journal article" date="2021" name="PeerJ">
        <title>Extensive microbial diversity within the chicken gut microbiome revealed by metagenomics and culture.</title>
        <authorList>
            <person name="Gilroy R."/>
            <person name="Ravi A."/>
            <person name="Getino M."/>
            <person name="Pursley I."/>
            <person name="Horton D.L."/>
            <person name="Alikhan N.F."/>
            <person name="Baker D."/>
            <person name="Gharbi K."/>
            <person name="Hall N."/>
            <person name="Watson M."/>
            <person name="Adriaenssens E.M."/>
            <person name="Foster-Nyarko E."/>
            <person name="Jarju S."/>
            <person name="Secka A."/>
            <person name="Antonio M."/>
            <person name="Oren A."/>
            <person name="Chaudhuri R.R."/>
            <person name="La Ragione R."/>
            <person name="Hildebrand F."/>
            <person name="Pallen M.J."/>
        </authorList>
    </citation>
    <scope>NUCLEOTIDE SEQUENCE</scope>
    <source>
        <strain evidence="1">6276</strain>
    </source>
</reference>
<gene>
    <name evidence="1" type="ORF">IAC10_02905</name>
</gene>
<evidence type="ECO:0000313" key="1">
    <source>
        <dbReference type="EMBL" id="HIS35567.1"/>
    </source>
</evidence>
<accession>A0A9D1JM20</accession>